<evidence type="ECO:0000313" key="3">
    <source>
        <dbReference type="Proteomes" id="UP001235712"/>
    </source>
</evidence>
<dbReference type="EMBL" id="JAUSQZ010000001">
    <property type="protein sequence ID" value="MDP9825025.1"/>
    <property type="molecule type" value="Genomic_DNA"/>
</dbReference>
<evidence type="ECO:0000313" key="2">
    <source>
        <dbReference type="EMBL" id="MDP9825025.1"/>
    </source>
</evidence>
<sequence length="272" mass="30309">MRNGGIQYFRRGVLVGSVRMQMKRVLTLNPKKLKFSEKDSFKVLAVTGEGVGTSLDRFTVLCGKRCKAKVTFTRQSLTLGKTFNASVAYTSTVRSRKRVGNRSVYGLIFNHPTFGMEDVIVQSAPYRCDRQLTSNTAGGCVFHQVRPVLTSMQALPEISKNIARIQAAGKKHYGSRKLSKGRHPLTRLTNEEARRANRELACPASRRDAAPAGMQCDEYPFASTRQGAANVPTSEWGWAYVPAGENIRQGGLVNKFYSKNRILRGDAFWVRP</sequence>
<protein>
    <recommendedName>
        <fullName evidence="1">Deoxyribonuclease NucA/NucB domain-containing protein</fullName>
    </recommendedName>
</protein>
<dbReference type="InterPro" id="IPR029476">
    <property type="entry name" value="DNase_NucA_NucB"/>
</dbReference>
<reference evidence="2 3" key="1">
    <citation type="submission" date="2023-07" db="EMBL/GenBank/DDBJ databases">
        <title>Sequencing the genomes of 1000 actinobacteria strains.</title>
        <authorList>
            <person name="Klenk H.-P."/>
        </authorList>
    </citation>
    <scope>NUCLEOTIDE SEQUENCE [LARGE SCALE GENOMIC DNA]</scope>
    <source>
        <strain evidence="2 3">DSM 44388</strain>
    </source>
</reference>
<comment type="caution">
    <text evidence="2">The sequence shown here is derived from an EMBL/GenBank/DDBJ whole genome shotgun (WGS) entry which is preliminary data.</text>
</comment>
<gene>
    <name evidence="2" type="ORF">J2S57_000774</name>
</gene>
<dbReference type="Proteomes" id="UP001235712">
    <property type="component" value="Unassembled WGS sequence"/>
</dbReference>
<name>A0ABT9NX68_9ACTN</name>
<keyword evidence="3" id="KW-1185">Reference proteome</keyword>
<feature type="domain" description="Deoxyribonuclease NucA/NucB" evidence="1">
    <location>
        <begin position="190"/>
        <end position="270"/>
    </location>
</feature>
<dbReference type="Pfam" id="PF14040">
    <property type="entry name" value="DNase_NucA_NucB"/>
    <property type="match status" value="1"/>
</dbReference>
<dbReference type="RefSeq" id="WP_307238381.1">
    <property type="nucleotide sequence ID" value="NZ_JAUSQZ010000001.1"/>
</dbReference>
<accession>A0ABT9NX68</accession>
<evidence type="ECO:0000259" key="1">
    <source>
        <dbReference type="Pfam" id="PF14040"/>
    </source>
</evidence>
<organism evidence="2 3">
    <name type="scientific">Kineosporia succinea</name>
    <dbReference type="NCBI Taxonomy" id="84632"/>
    <lineage>
        <taxon>Bacteria</taxon>
        <taxon>Bacillati</taxon>
        <taxon>Actinomycetota</taxon>
        <taxon>Actinomycetes</taxon>
        <taxon>Kineosporiales</taxon>
        <taxon>Kineosporiaceae</taxon>
        <taxon>Kineosporia</taxon>
    </lineage>
</organism>
<proteinExistence type="predicted"/>